<dbReference type="RefSeq" id="WP_165690899.1">
    <property type="nucleotide sequence ID" value="NZ_FUXL01000015.1"/>
</dbReference>
<evidence type="ECO:0000259" key="4">
    <source>
        <dbReference type="Pfam" id="PF02563"/>
    </source>
</evidence>
<dbReference type="Gene3D" id="3.10.560.10">
    <property type="entry name" value="Outer membrane lipoprotein wza domain like"/>
    <property type="match status" value="1"/>
</dbReference>
<feature type="coiled-coil region" evidence="2">
    <location>
        <begin position="238"/>
        <end position="272"/>
    </location>
</feature>
<feature type="region of interest" description="Disordered" evidence="3">
    <location>
        <begin position="429"/>
        <end position="449"/>
    </location>
</feature>
<evidence type="ECO:0000256" key="1">
    <source>
        <dbReference type="ARBA" id="ARBA00022729"/>
    </source>
</evidence>
<dbReference type="AlphaFoldDB" id="A0A1T4SXJ6"/>
<keyword evidence="2" id="KW-0175">Coiled coil</keyword>
<feature type="domain" description="Soluble ligand binding" evidence="5">
    <location>
        <begin position="127"/>
        <end position="164"/>
    </location>
</feature>
<protein>
    <submittedName>
        <fullName evidence="7">Exopolysaccharide production protein ExoF</fullName>
    </submittedName>
</protein>
<dbReference type="Pfam" id="PF10531">
    <property type="entry name" value="SLBB"/>
    <property type="match status" value="1"/>
</dbReference>
<feature type="domain" description="AprE-like long alpha-helical hairpin" evidence="6">
    <location>
        <begin position="175"/>
        <end position="366"/>
    </location>
</feature>
<dbReference type="PANTHER" id="PTHR33619:SF3">
    <property type="entry name" value="POLYSACCHARIDE EXPORT PROTEIN GFCE-RELATED"/>
    <property type="match status" value="1"/>
</dbReference>
<gene>
    <name evidence="7" type="ORF">SAMN05428963_11586</name>
</gene>
<accession>A0A1T4SXJ6</accession>
<evidence type="ECO:0000259" key="5">
    <source>
        <dbReference type="Pfam" id="PF10531"/>
    </source>
</evidence>
<dbReference type="EMBL" id="FUXL01000015">
    <property type="protein sequence ID" value="SKA32995.1"/>
    <property type="molecule type" value="Genomic_DNA"/>
</dbReference>
<dbReference type="Proteomes" id="UP000190135">
    <property type="component" value="Unassembled WGS sequence"/>
</dbReference>
<evidence type="ECO:0000313" key="8">
    <source>
        <dbReference type="Proteomes" id="UP000190135"/>
    </source>
</evidence>
<organism evidence="7 8">
    <name type="scientific">Consotaella salsifontis</name>
    <dbReference type="NCBI Taxonomy" id="1365950"/>
    <lineage>
        <taxon>Bacteria</taxon>
        <taxon>Pseudomonadati</taxon>
        <taxon>Pseudomonadota</taxon>
        <taxon>Alphaproteobacteria</taxon>
        <taxon>Hyphomicrobiales</taxon>
        <taxon>Aurantimonadaceae</taxon>
        <taxon>Consotaella</taxon>
    </lineage>
</organism>
<evidence type="ECO:0000313" key="7">
    <source>
        <dbReference type="EMBL" id="SKA32995.1"/>
    </source>
</evidence>
<dbReference type="STRING" id="1365950.SAMN05428963_11586"/>
<sequence length="449" mass="49514">MRHIQRHDPEPILQRGGVGSRSLPRTLVAAAIVIAALALSTASALAQSEYRLAIGDIVEFDFLDDDQPPQRLTIADDGRVQLPLIGGTKIADLTQSEALASIRQAYIDRKLLVDPKVNLAIAEFRPVFVLGDVRAPGSFPFRPLLTVEQAVALAGGPSTLIGDEQSRILQRTALRSSIEAIDADLARAAVRSAGARAQIDSLPHIADEDIPERIANLVSPRFLDEIKEIQEKIIAVDSEAFQSEKASLETSVSQAEQEIALLNDLATNQKKAIQYFQDEVDRSQILKDRQLTAGSEVARREQSATEARSRLLQIYYQIAQANRNLGDFRRQISQASYNRKQQGWAEYQKQQTEIDKLFAQRQSTEEQLVLLTGWTEADAADRSDPDITYRIRRWQNGSYATVPATAFSVVSPGDAVAVVVERPRHTVPEAMDDGRQTSELTKSAGAAVR</sequence>
<keyword evidence="1" id="KW-0732">Signal</keyword>
<dbReference type="Gene3D" id="3.30.1950.10">
    <property type="entry name" value="wza like domain"/>
    <property type="match status" value="1"/>
</dbReference>
<dbReference type="InterPro" id="IPR058781">
    <property type="entry name" value="HH_AprE-like"/>
</dbReference>
<keyword evidence="8" id="KW-1185">Reference proteome</keyword>
<dbReference type="GO" id="GO:0015159">
    <property type="term" value="F:polysaccharide transmembrane transporter activity"/>
    <property type="evidence" value="ECO:0007669"/>
    <property type="project" value="InterPro"/>
</dbReference>
<evidence type="ECO:0000256" key="2">
    <source>
        <dbReference type="SAM" id="Coils"/>
    </source>
</evidence>
<dbReference type="Pfam" id="PF02563">
    <property type="entry name" value="Poly_export"/>
    <property type="match status" value="1"/>
</dbReference>
<reference evidence="8" key="1">
    <citation type="submission" date="2017-02" db="EMBL/GenBank/DDBJ databases">
        <authorList>
            <person name="Varghese N."/>
            <person name="Submissions S."/>
        </authorList>
    </citation>
    <scope>NUCLEOTIDE SEQUENCE [LARGE SCALE GENOMIC DNA]</scope>
    <source>
        <strain evidence="8">USBA 369</strain>
    </source>
</reference>
<proteinExistence type="predicted"/>
<dbReference type="Pfam" id="PF25994">
    <property type="entry name" value="HH_AprE"/>
    <property type="match status" value="1"/>
</dbReference>
<dbReference type="InterPro" id="IPR019554">
    <property type="entry name" value="Soluble_ligand-bd"/>
</dbReference>
<evidence type="ECO:0000259" key="6">
    <source>
        <dbReference type="Pfam" id="PF25994"/>
    </source>
</evidence>
<dbReference type="InterPro" id="IPR003715">
    <property type="entry name" value="Poly_export_N"/>
</dbReference>
<dbReference type="InterPro" id="IPR049712">
    <property type="entry name" value="Poly_export"/>
</dbReference>
<dbReference type="PANTHER" id="PTHR33619">
    <property type="entry name" value="POLYSACCHARIDE EXPORT PROTEIN GFCE-RELATED"/>
    <property type="match status" value="1"/>
</dbReference>
<feature type="domain" description="Polysaccharide export protein N-terminal" evidence="4">
    <location>
        <begin position="46"/>
        <end position="121"/>
    </location>
</feature>
<name>A0A1T4SXJ6_9HYPH</name>
<evidence type="ECO:0000256" key="3">
    <source>
        <dbReference type="SAM" id="MobiDB-lite"/>
    </source>
</evidence>